<feature type="domain" description="Response regulatory" evidence="4">
    <location>
        <begin position="10"/>
        <end position="124"/>
    </location>
</feature>
<evidence type="ECO:0000256" key="1">
    <source>
        <dbReference type="ARBA" id="ARBA00022553"/>
    </source>
</evidence>
<dbReference type="GO" id="GO:0000160">
    <property type="term" value="P:phosphorelay signal transduction system"/>
    <property type="evidence" value="ECO:0007669"/>
    <property type="project" value="UniProtKB-KW"/>
</dbReference>
<evidence type="ECO:0000259" key="4">
    <source>
        <dbReference type="PROSITE" id="PS50110"/>
    </source>
</evidence>
<name>A0A0G0M9J1_9BACT</name>
<evidence type="ECO:0000256" key="2">
    <source>
        <dbReference type="ARBA" id="ARBA00023012"/>
    </source>
</evidence>
<reference evidence="5 6" key="1">
    <citation type="journal article" date="2015" name="Nature">
        <title>rRNA introns, odd ribosomes, and small enigmatic genomes across a large radiation of phyla.</title>
        <authorList>
            <person name="Brown C.T."/>
            <person name="Hug L.A."/>
            <person name="Thomas B.C."/>
            <person name="Sharon I."/>
            <person name="Castelle C.J."/>
            <person name="Singh A."/>
            <person name="Wilkins M.J."/>
            <person name="Williams K.H."/>
            <person name="Banfield J.F."/>
        </authorList>
    </citation>
    <scope>NUCLEOTIDE SEQUENCE [LARGE SCALE GENOMIC DNA]</scope>
</reference>
<dbReference type="GO" id="GO:0016301">
    <property type="term" value="F:kinase activity"/>
    <property type="evidence" value="ECO:0007669"/>
    <property type="project" value="UniProtKB-KW"/>
</dbReference>
<dbReference type="PROSITE" id="PS50110">
    <property type="entry name" value="RESPONSE_REGULATORY"/>
    <property type="match status" value="2"/>
</dbReference>
<protein>
    <submittedName>
        <fullName evidence="5">Two-component sensor kinase</fullName>
    </submittedName>
</protein>
<dbReference type="CDD" id="cd17574">
    <property type="entry name" value="REC_OmpR"/>
    <property type="match status" value="2"/>
</dbReference>
<dbReference type="InterPro" id="IPR011006">
    <property type="entry name" value="CheY-like_superfamily"/>
</dbReference>
<dbReference type="Gene3D" id="3.40.50.2300">
    <property type="match status" value="2"/>
</dbReference>
<gene>
    <name evidence="5" type="ORF">US91_C0005G0044</name>
</gene>
<keyword evidence="1 3" id="KW-0597">Phosphoprotein</keyword>
<dbReference type="PANTHER" id="PTHR44591">
    <property type="entry name" value="STRESS RESPONSE REGULATOR PROTEIN 1"/>
    <property type="match status" value="1"/>
</dbReference>
<keyword evidence="5" id="KW-0808">Transferase</keyword>
<dbReference type="InterPro" id="IPR001789">
    <property type="entry name" value="Sig_transdc_resp-reg_receiver"/>
</dbReference>
<keyword evidence="5" id="KW-0418">Kinase</keyword>
<proteinExistence type="predicted"/>
<dbReference type="InterPro" id="IPR050595">
    <property type="entry name" value="Bact_response_regulator"/>
</dbReference>
<dbReference type="Proteomes" id="UP000034022">
    <property type="component" value="Unassembled WGS sequence"/>
</dbReference>
<dbReference type="PANTHER" id="PTHR44591:SF14">
    <property type="entry name" value="PROTEIN PILG"/>
    <property type="match status" value="1"/>
</dbReference>
<feature type="domain" description="Response regulatory" evidence="4">
    <location>
        <begin position="155"/>
        <end position="273"/>
    </location>
</feature>
<evidence type="ECO:0000313" key="6">
    <source>
        <dbReference type="Proteomes" id="UP000034022"/>
    </source>
</evidence>
<comment type="caution">
    <text evidence="5">The sequence shown here is derived from an EMBL/GenBank/DDBJ whole genome shotgun (WGS) entry which is preliminary data.</text>
</comment>
<dbReference type="SUPFAM" id="SSF52172">
    <property type="entry name" value="CheY-like"/>
    <property type="match status" value="2"/>
</dbReference>
<keyword evidence="2" id="KW-0902">Two-component regulatory system</keyword>
<dbReference type="SMART" id="SM00448">
    <property type="entry name" value="REC"/>
    <property type="match status" value="2"/>
</dbReference>
<accession>A0A0G0M9J1</accession>
<evidence type="ECO:0000256" key="3">
    <source>
        <dbReference type="PROSITE-ProRule" id="PRU00169"/>
    </source>
</evidence>
<dbReference type="Pfam" id="PF00072">
    <property type="entry name" value="Response_reg"/>
    <property type="match status" value="2"/>
</dbReference>
<dbReference type="AlphaFoldDB" id="A0A0G0M9J1"/>
<organism evidence="5 6">
    <name type="scientific">Candidatus Falkowbacteria bacterium GW2011_GWE1_38_31</name>
    <dbReference type="NCBI Taxonomy" id="1618638"/>
    <lineage>
        <taxon>Bacteria</taxon>
        <taxon>Candidatus Falkowiibacteriota</taxon>
    </lineage>
</organism>
<dbReference type="EMBL" id="LBUU01000005">
    <property type="protein sequence ID" value="KKQ70339.1"/>
    <property type="molecule type" value="Genomic_DNA"/>
</dbReference>
<feature type="modified residue" description="4-aspartylphosphate" evidence="3">
    <location>
        <position position="59"/>
    </location>
</feature>
<sequence length="276" mass="30817">MTEIINSEIKILIIEDERSLIDLLVTKLKKEGFIVEAAYDGEDGYKKIIDWQPNLILLDIVMPKMDGYEVLEKMNMNNVKIPVIIISNSGQPVEIEKTKMLGAVDHLIKTEFSPLDVLKKVQLCLSNDGKALKSDADMQVLIPREDPKVRNLGVKVLLVEDDSFLREISSKKLTKEGYTVFEAVDGSQAIDGVKAIKPDIVLLDIILPAIDGFQVLNQIRTSTEEKIAKVPVIMLSNLGQDDDIKKAMDMGANDYLVKAHFTTEEIVAKIKKILGK</sequence>
<evidence type="ECO:0000313" key="5">
    <source>
        <dbReference type="EMBL" id="KKQ70339.1"/>
    </source>
</evidence>
<feature type="modified residue" description="4-aspartylphosphate" evidence="3">
    <location>
        <position position="204"/>
    </location>
</feature>